<evidence type="ECO:0000256" key="1">
    <source>
        <dbReference type="SAM" id="MobiDB-lite"/>
    </source>
</evidence>
<proteinExistence type="predicted"/>
<evidence type="ECO:0000313" key="2">
    <source>
        <dbReference type="EMBL" id="MDR5867250.1"/>
    </source>
</evidence>
<organism evidence="2 3">
    <name type="scientific">Halomonas koreensis</name>
    <dbReference type="NCBI Taxonomy" id="245385"/>
    <lineage>
        <taxon>Bacteria</taxon>
        <taxon>Pseudomonadati</taxon>
        <taxon>Pseudomonadota</taxon>
        <taxon>Gammaproteobacteria</taxon>
        <taxon>Oceanospirillales</taxon>
        <taxon>Halomonadaceae</taxon>
        <taxon>Halomonas</taxon>
    </lineage>
</organism>
<dbReference type="EMBL" id="JARWAK010000008">
    <property type="protein sequence ID" value="MDR5867250.1"/>
    <property type="molecule type" value="Genomic_DNA"/>
</dbReference>
<accession>A0ABU1G2S3</accession>
<gene>
    <name evidence="2" type="ORF">QC818_10655</name>
</gene>
<dbReference type="RefSeq" id="WP_309652843.1">
    <property type="nucleotide sequence ID" value="NZ_JARWAK010000008.1"/>
</dbReference>
<dbReference type="Proteomes" id="UP001264519">
    <property type="component" value="Unassembled WGS sequence"/>
</dbReference>
<reference evidence="2 3" key="1">
    <citation type="submission" date="2023-04" db="EMBL/GenBank/DDBJ databases">
        <title>A long-awaited taxogenomic arrangement of the family Halomonadaceae.</title>
        <authorList>
            <person name="De La Haba R."/>
            <person name="Chuvochina M."/>
            <person name="Wittouck S."/>
            <person name="Arahal D.R."/>
            <person name="Sanchez-Porro C."/>
            <person name="Hugenholtz P."/>
            <person name="Ventosa A."/>
        </authorList>
    </citation>
    <scope>NUCLEOTIDE SEQUENCE [LARGE SCALE GENOMIC DNA]</scope>
    <source>
        <strain evidence="2 3">DSM 23530</strain>
    </source>
</reference>
<evidence type="ECO:0000313" key="3">
    <source>
        <dbReference type="Proteomes" id="UP001264519"/>
    </source>
</evidence>
<comment type="caution">
    <text evidence="2">The sequence shown here is derived from an EMBL/GenBank/DDBJ whole genome shotgun (WGS) entry which is preliminary data.</text>
</comment>
<sequence length="169" mass="19007">MTQPTHTHRQHGGRYGQVTTYWGSGPLEGQQLVVYQDLDRVTESLTTMEDWEKNWRPLAADDCSLCLGTGRDAIKGNKANPCGGCYGLGKVRQNGERPEDCWQVAEVAGGIIQRQQQELGRLRQIAAMPEVKEIVENRRAQKDRAWIDEEQEWRAGPGRGHGGRRHTGD</sequence>
<keyword evidence="3" id="KW-1185">Reference proteome</keyword>
<feature type="region of interest" description="Disordered" evidence="1">
    <location>
        <begin position="139"/>
        <end position="169"/>
    </location>
</feature>
<protein>
    <submittedName>
        <fullName evidence="2">Uncharacterized protein</fullName>
    </submittedName>
</protein>
<name>A0ABU1G2S3_9GAMM</name>